<evidence type="ECO:0000313" key="8">
    <source>
        <dbReference type="EMBL" id="RVU54236.1"/>
    </source>
</evidence>
<dbReference type="Proteomes" id="UP000288812">
    <property type="component" value="Unassembled WGS sequence"/>
</dbReference>
<organism evidence="8 9">
    <name type="scientific">Anaerosphaera multitolerans</name>
    <dbReference type="NCBI Taxonomy" id="2487351"/>
    <lineage>
        <taxon>Bacteria</taxon>
        <taxon>Bacillati</taxon>
        <taxon>Bacillota</taxon>
        <taxon>Tissierellia</taxon>
        <taxon>Tissierellales</taxon>
        <taxon>Peptoniphilaceae</taxon>
        <taxon>Anaerosphaera</taxon>
    </lineage>
</organism>
<keyword evidence="3 6" id="KW-0812">Transmembrane</keyword>
<sequence>MKQKLYRSSRDCKIAGVCGGVAEFFDIDSSIVRIIWLFATLVAFSGAILYLVCWLILPWDYEIDIY</sequence>
<proteinExistence type="predicted"/>
<evidence type="ECO:0000256" key="1">
    <source>
        <dbReference type="ARBA" id="ARBA00004162"/>
    </source>
</evidence>
<dbReference type="PANTHER" id="PTHR33885:SF3">
    <property type="entry name" value="PHAGE SHOCK PROTEIN C"/>
    <property type="match status" value="1"/>
</dbReference>
<keyword evidence="2" id="KW-1003">Cell membrane</keyword>
<keyword evidence="4 6" id="KW-1133">Transmembrane helix</keyword>
<dbReference type="RefSeq" id="WP_127725035.1">
    <property type="nucleotide sequence ID" value="NZ_RLIH01000013.1"/>
</dbReference>
<dbReference type="InterPro" id="IPR052027">
    <property type="entry name" value="PspC"/>
</dbReference>
<keyword evidence="5 6" id="KW-0472">Membrane</keyword>
<accession>A0A437S5P6</accession>
<comment type="subcellular location">
    <subcellularLocation>
        <location evidence="1">Cell membrane</location>
        <topology evidence="1">Single-pass membrane protein</topology>
    </subcellularLocation>
</comment>
<evidence type="ECO:0000256" key="3">
    <source>
        <dbReference type="ARBA" id="ARBA00022692"/>
    </source>
</evidence>
<name>A0A437S5P6_9FIRM</name>
<feature type="transmembrane region" description="Helical" evidence="6">
    <location>
        <begin position="34"/>
        <end position="57"/>
    </location>
</feature>
<dbReference type="GO" id="GO:0005886">
    <property type="term" value="C:plasma membrane"/>
    <property type="evidence" value="ECO:0007669"/>
    <property type="project" value="UniProtKB-SubCell"/>
</dbReference>
<dbReference type="OrthoDB" id="9815286at2"/>
<dbReference type="PANTHER" id="PTHR33885">
    <property type="entry name" value="PHAGE SHOCK PROTEIN C"/>
    <property type="match status" value="1"/>
</dbReference>
<evidence type="ECO:0000259" key="7">
    <source>
        <dbReference type="Pfam" id="PF04024"/>
    </source>
</evidence>
<evidence type="ECO:0000313" key="9">
    <source>
        <dbReference type="Proteomes" id="UP000288812"/>
    </source>
</evidence>
<evidence type="ECO:0000256" key="2">
    <source>
        <dbReference type="ARBA" id="ARBA00022475"/>
    </source>
</evidence>
<dbReference type="EMBL" id="RLIH01000013">
    <property type="protein sequence ID" value="RVU54236.1"/>
    <property type="molecule type" value="Genomic_DNA"/>
</dbReference>
<dbReference type="AlphaFoldDB" id="A0A437S5P6"/>
<protein>
    <submittedName>
        <fullName evidence="8">PspC domain-containing protein</fullName>
    </submittedName>
</protein>
<comment type="caution">
    <text evidence="8">The sequence shown here is derived from an EMBL/GenBank/DDBJ whole genome shotgun (WGS) entry which is preliminary data.</text>
</comment>
<gene>
    <name evidence="8" type="ORF">EF514_08645</name>
</gene>
<evidence type="ECO:0000256" key="4">
    <source>
        <dbReference type="ARBA" id="ARBA00022989"/>
    </source>
</evidence>
<dbReference type="Pfam" id="PF04024">
    <property type="entry name" value="PspC"/>
    <property type="match status" value="1"/>
</dbReference>
<evidence type="ECO:0000256" key="5">
    <source>
        <dbReference type="ARBA" id="ARBA00023136"/>
    </source>
</evidence>
<reference evidence="8 9" key="1">
    <citation type="submission" date="2018-11" db="EMBL/GenBank/DDBJ databases">
        <title>Genome sequencing and assembly of Anaerosphaera sp. nov., GS7-6-2.</title>
        <authorList>
            <person name="Rettenmaier R."/>
            <person name="Liebl W."/>
            <person name="Zverlov V."/>
        </authorList>
    </citation>
    <scope>NUCLEOTIDE SEQUENCE [LARGE SCALE GENOMIC DNA]</scope>
    <source>
        <strain evidence="8 9">GS7-6-2</strain>
    </source>
</reference>
<evidence type="ECO:0000256" key="6">
    <source>
        <dbReference type="SAM" id="Phobius"/>
    </source>
</evidence>
<feature type="domain" description="Phage shock protein PspC N-terminal" evidence="7">
    <location>
        <begin position="3"/>
        <end position="58"/>
    </location>
</feature>
<dbReference type="InterPro" id="IPR007168">
    <property type="entry name" value="Phageshock_PspC_N"/>
</dbReference>
<keyword evidence="9" id="KW-1185">Reference proteome</keyword>